<dbReference type="CDD" id="cd00030">
    <property type="entry name" value="C2"/>
    <property type="match status" value="1"/>
</dbReference>
<feature type="domain" description="C2" evidence="4">
    <location>
        <begin position="1989"/>
        <end position="2104"/>
    </location>
</feature>
<dbReference type="InterPro" id="IPR011989">
    <property type="entry name" value="ARM-like"/>
</dbReference>
<dbReference type="PANTHER" id="PTHR46369">
    <property type="entry name" value="PROTEIN CELLULOSE SYNTHASE INTERACTIVE 1"/>
    <property type="match status" value="1"/>
</dbReference>
<dbReference type="InterPro" id="IPR000008">
    <property type="entry name" value="C2_dom"/>
</dbReference>
<gene>
    <name evidence="5" type="ORF">Adt_19223</name>
</gene>
<evidence type="ECO:0000313" key="5">
    <source>
        <dbReference type="EMBL" id="KAL2503602.1"/>
    </source>
</evidence>
<dbReference type="SMART" id="SM00185">
    <property type="entry name" value="ARM"/>
    <property type="match status" value="18"/>
</dbReference>
<proteinExistence type="predicted"/>
<evidence type="ECO:0000259" key="4">
    <source>
        <dbReference type="PROSITE" id="PS50004"/>
    </source>
</evidence>
<dbReference type="Gene3D" id="2.60.40.150">
    <property type="entry name" value="C2 domain"/>
    <property type="match status" value="1"/>
</dbReference>
<dbReference type="Pfam" id="PF00514">
    <property type="entry name" value="Arm"/>
    <property type="match status" value="1"/>
</dbReference>
<dbReference type="InterPro" id="IPR035892">
    <property type="entry name" value="C2_domain_sf"/>
</dbReference>
<accession>A0ABD1SV54</accession>
<dbReference type="PROSITE" id="PS50004">
    <property type="entry name" value="C2"/>
    <property type="match status" value="1"/>
</dbReference>
<dbReference type="Proteomes" id="UP001604336">
    <property type="component" value="Unassembled WGS sequence"/>
</dbReference>
<evidence type="ECO:0000256" key="3">
    <source>
        <dbReference type="SAM" id="MobiDB-lite"/>
    </source>
</evidence>
<evidence type="ECO:0000256" key="2">
    <source>
        <dbReference type="PROSITE-ProRule" id="PRU00259"/>
    </source>
</evidence>
<feature type="region of interest" description="Disordered" evidence="3">
    <location>
        <begin position="1"/>
        <end position="36"/>
    </location>
</feature>
<keyword evidence="1" id="KW-0677">Repeat</keyword>
<reference evidence="6" key="1">
    <citation type="submission" date="2024-07" db="EMBL/GenBank/DDBJ databases">
        <title>Two chromosome-level genome assemblies of Korean endemic species Abeliophyllum distichum and Forsythia ovata (Oleaceae).</title>
        <authorList>
            <person name="Jang H."/>
        </authorList>
    </citation>
    <scope>NUCLEOTIDE SEQUENCE [LARGE SCALE GENOMIC DNA]</scope>
</reference>
<evidence type="ECO:0000256" key="1">
    <source>
        <dbReference type="ARBA" id="ARBA00022737"/>
    </source>
</evidence>
<feature type="compositionally biased region" description="Polar residues" evidence="3">
    <location>
        <begin position="1"/>
        <end position="28"/>
    </location>
</feature>
<name>A0ABD1SV54_9LAMI</name>
<dbReference type="Gene3D" id="1.25.10.10">
    <property type="entry name" value="Leucine-rich Repeat Variant"/>
    <property type="match status" value="9"/>
</dbReference>
<dbReference type="InterPro" id="IPR016024">
    <property type="entry name" value="ARM-type_fold"/>
</dbReference>
<organism evidence="5 6">
    <name type="scientific">Abeliophyllum distichum</name>
    <dbReference type="NCBI Taxonomy" id="126358"/>
    <lineage>
        <taxon>Eukaryota</taxon>
        <taxon>Viridiplantae</taxon>
        <taxon>Streptophyta</taxon>
        <taxon>Embryophyta</taxon>
        <taxon>Tracheophyta</taxon>
        <taxon>Spermatophyta</taxon>
        <taxon>Magnoliopsida</taxon>
        <taxon>eudicotyledons</taxon>
        <taxon>Gunneridae</taxon>
        <taxon>Pentapetalae</taxon>
        <taxon>asterids</taxon>
        <taxon>lamiids</taxon>
        <taxon>Lamiales</taxon>
        <taxon>Oleaceae</taxon>
        <taxon>Forsythieae</taxon>
        <taxon>Abeliophyllum</taxon>
    </lineage>
</organism>
<dbReference type="PANTHER" id="PTHR46369:SF1">
    <property type="entry name" value="PROTEIN CELLULOSE SYNTHASE INTERACTIVE 3"/>
    <property type="match status" value="1"/>
</dbReference>
<sequence length="2134" mass="228983">MSKSSTPEQRGRKASSSSQKNKESNGTTEMDDPERTTSRVAQFIEQLHTMSSPAEKELITAHLLGIAKARKEARALIGSHSQAMSLFISILRNGSLLAKINVAATLGVLCKDEDLRVKVLLGGCIPPLLSLLKSNSTDARKAAAEALYEVSSGGLSDDHVGMKIFITEGVVPTLWEQLNPKNKQDKVVEGFVTGALRNLCGDKDGHWRATLDSGGVDIIVGLLFSDNAAAQSNAASLLARLMLAFPDSIPKIIDSGAIKALLSLLDEQKDVSVRASSAEALEAISSKSTKAKNAIVDAQGMPVLIGAVVSPSKEGMQGEGGQELQQHATKALANICGGMSALILYLGELSQSPRLAAPVTDTIGALAYSLMIFNQNVDEKPFDATKIESMLVMLLKPRDDKVVHERLLEAMASLYGNAHLSVTINQSEAKRVLIGLITMATGDAQEYLILSLIHLCPEGVSVWEAIGKREGIQLLISSLGLSSEQHQEYAVEMLAILTEQVDDSKWAITAAGGIPPLVHLLEVGSQKAREDAAHILWNLCCHSDDIRACVESAGAIPALLWLLKNGGPKGQEATARALTKLIRTADSATINQLLALLLGDSPRPKADVIKVLGHVLSMASHGDLVNKGTAANKGLRSLVQVLNSSNENAQEYAASVLADLFSTRHDICDSLATDEVVNPCMKLLASKTQGIATQSARALGALSRPTKTKATNKMSCIAEGDVRPLIKLAKTSSIDSAETAMAALANLLSDPQIAAEALAEDVVSAITRVLGEGSLEGKKSASRALHQLLKHFPVGDVLTGSAQFRFAVQAVVDSLNAMDMDGYDAADALEVVSLLSRTKHGVNSMYQPWSALAGVPSSLEPLVHCLCEGPPSVQDKAIEILSRLCGDQPVVLSDLLVSNSRSVGVLADRIMNSSSLEVRIGGIALLICAAKEHRIWSMDALEASGYLKPLIYALVDMIKQNSSCSSLEIEVKTPRDFRDSSAFRDGDDFDIPDPATVLGGTVALWLLSILSSFHPKNKINIMEAGGLEVLSDKLARHTSNAEEEFQDTEGIWLCCLLVAILFQDANVVSSPTAMHFIPSAALLLKSDEIIDRFFAAQAMASLVCHGNRGTNLAIANSGAVAGLISLIGHIESDIPNLIALSEEFSLLRNPDQVVLESLFQIEDVRIGSVARKTIPLLVDLLRPMPDRPGAPPFAIRLLAHIADGNDTNKLLMAEAGALDALTKYLSLSPQDLVGATISELLRILFSNLDLVRYEAAFSCLNQLIAVLHLGSRSARLSAARALSELFDAENIRDFEASMQAIQPLADMLNTASESEQQAALSALIKLTSENNAKAAMLAEVEGNPLESLCKILSSSATLELKSDAAELCYVLFGNSKFREMPIASDCIEPLILLMQSDKQISVESGVCAFERLLDDEQQAEILSAHDVVGLLVGLVSGSNDRLIEASIGALIKLGKDRTPRKLDMVNAGIIENCLELLPTASNSLCSTIAELFRILTNSSAIAKCSAAAKIIEPLFMVLLRRDFGLWGQHSALQSLVNILEKPQSLATLKLTPSQVIEPLISFLESPSQAIQQLGTELLSHLLAQEHFKQDITTKNAVVPLVQLAGIGILNLQQTAIKALENISLSWPKAVADAGGIFELAKVIIQDDPQPSDALWESAAVVLSNLLHSNTDYYFKVPIVVLVKMLHSTLESTITVALNALIVQEKTDASSAELMAEAGAIDALLDLLRSHQCEEASGKLLEAFFNNTRVRGMKASKYAIAPLAQYLLDPQTRSQTGRLLAALSLGDLSQHEGLARASDSISACRALVNLLEDQPTEEMNMVAICALQNFVIHSRTNRRAVAEAGGVLVIQELLLSPNPEVAAQAALLIKFLFSNHTLQEYVSNELVRSLTAALEKELWSTATVNEEVLRTMHVIFANFHKLHVSEAATLCIPHLIAALNSGSEAAQDSVLATLCLLKRSWSTMPIDVSKSQAMVAAEAIPILQMLMKTCPPGFHERIESLLNCLPGCLTVTIKRANNLKQTVGGTNAFCQLTIGNGPARQTKVVNHNTSPEWKEGFTWAFDVPPKGQKLHILCKSKSTFGKSTLGRVTIQIDKVVSEGLYSGLFSLSQDGSKDGSSRTLEIEITWSNRMSDESV</sequence>
<dbReference type="Pfam" id="PF00168">
    <property type="entry name" value="C2"/>
    <property type="match status" value="1"/>
</dbReference>
<dbReference type="EMBL" id="JBFOLK010000006">
    <property type="protein sequence ID" value="KAL2503602.1"/>
    <property type="molecule type" value="Genomic_DNA"/>
</dbReference>
<evidence type="ECO:0000313" key="6">
    <source>
        <dbReference type="Proteomes" id="UP001604336"/>
    </source>
</evidence>
<keyword evidence="6" id="KW-1185">Reference proteome</keyword>
<dbReference type="InterPro" id="IPR044297">
    <property type="entry name" value="CSI1/2/3"/>
</dbReference>
<comment type="caution">
    <text evidence="5">The sequence shown here is derived from an EMBL/GenBank/DDBJ whole genome shotgun (WGS) entry which is preliminary data.</text>
</comment>
<protein>
    <submittedName>
        <fullName evidence="5">Armadillo/beta-catenin-like repeat</fullName>
    </submittedName>
</protein>
<feature type="repeat" description="ARM" evidence="2">
    <location>
        <begin position="512"/>
        <end position="554"/>
    </location>
</feature>
<dbReference type="SUPFAM" id="SSF48371">
    <property type="entry name" value="ARM repeat"/>
    <property type="match status" value="4"/>
</dbReference>
<dbReference type="SUPFAM" id="SSF49562">
    <property type="entry name" value="C2 domain (Calcium/lipid-binding domain, CaLB)"/>
    <property type="match status" value="1"/>
</dbReference>
<dbReference type="SMART" id="SM00239">
    <property type="entry name" value="C2"/>
    <property type="match status" value="1"/>
</dbReference>
<dbReference type="PROSITE" id="PS50176">
    <property type="entry name" value="ARM_REPEAT"/>
    <property type="match status" value="1"/>
</dbReference>
<dbReference type="InterPro" id="IPR000225">
    <property type="entry name" value="Armadillo"/>
</dbReference>